<name>A0A812S1D1_9DINO</name>
<reference evidence="2" key="1">
    <citation type="submission" date="2021-02" db="EMBL/GenBank/DDBJ databases">
        <authorList>
            <person name="Dougan E. K."/>
            <person name="Rhodes N."/>
            <person name="Thang M."/>
            <person name="Chan C."/>
        </authorList>
    </citation>
    <scope>NUCLEOTIDE SEQUENCE</scope>
</reference>
<dbReference type="SUPFAM" id="SSF48403">
    <property type="entry name" value="Ankyrin repeat"/>
    <property type="match status" value="1"/>
</dbReference>
<dbReference type="Gene3D" id="1.25.40.20">
    <property type="entry name" value="Ankyrin repeat-containing domain"/>
    <property type="match status" value="1"/>
</dbReference>
<proteinExistence type="predicted"/>
<organism evidence="2 3">
    <name type="scientific">Symbiodinium natans</name>
    <dbReference type="NCBI Taxonomy" id="878477"/>
    <lineage>
        <taxon>Eukaryota</taxon>
        <taxon>Sar</taxon>
        <taxon>Alveolata</taxon>
        <taxon>Dinophyceae</taxon>
        <taxon>Suessiales</taxon>
        <taxon>Symbiodiniaceae</taxon>
        <taxon>Symbiodinium</taxon>
    </lineage>
</organism>
<dbReference type="InterPro" id="IPR000626">
    <property type="entry name" value="Ubiquitin-like_dom"/>
</dbReference>
<dbReference type="InterPro" id="IPR036770">
    <property type="entry name" value="Ankyrin_rpt-contain_sf"/>
</dbReference>
<dbReference type="Proteomes" id="UP000604046">
    <property type="component" value="Unassembled WGS sequence"/>
</dbReference>
<protein>
    <submittedName>
        <fullName evidence="2">Kidins220 protein</fullName>
    </submittedName>
</protein>
<dbReference type="EMBL" id="CAJNDS010002392">
    <property type="protein sequence ID" value="CAE7458671.1"/>
    <property type="molecule type" value="Genomic_DNA"/>
</dbReference>
<keyword evidence="3" id="KW-1185">Reference proteome</keyword>
<evidence type="ECO:0000313" key="2">
    <source>
        <dbReference type="EMBL" id="CAE7458671.1"/>
    </source>
</evidence>
<dbReference type="AlphaFoldDB" id="A0A812S1D1"/>
<dbReference type="OrthoDB" id="444669at2759"/>
<evidence type="ECO:0000313" key="3">
    <source>
        <dbReference type="Proteomes" id="UP000604046"/>
    </source>
</evidence>
<sequence>MLRVRMLGEAVASIPVEQIRDVRSLKRHLHRYHGLPPRFRQRVLLHGECLEDTATLDAPTDLSLVLVPFADVSRQQASDLPGAACQGWIAEVETMMQLPQDPDSVGVGERQALTVASEKGHVEVVRLLLLGRP</sequence>
<dbReference type="CDD" id="cd17039">
    <property type="entry name" value="Ubl_ubiquitin_like"/>
    <property type="match status" value="1"/>
</dbReference>
<dbReference type="SUPFAM" id="SSF54236">
    <property type="entry name" value="Ubiquitin-like"/>
    <property type="match status" value="1"/>
</dbReference>
<dbReference type="InterPro" id="IPR029071">
    <property type="entry name" value="Ubiquitin-like_domsf"/>
</dbReference>
<accession>A0A812S1D1</accession>
<comment type="caution">
    <text evidence="2">The sequence shown here is derived from an EMBL/GenBank/DDBJ whole genome shotgun (WGS) entry which is preliminary data.</text>
</comment>
<evidence type="ECO:0000259" key="1">
    <source>
        <dbReference type="PROSITE" id="PS50053"/>
    </source>
</evidence>
<gene>
    <name evidence="2" type="primary">Kidins220</name>
    <name evidence="2" type="ORF">SNAT2548_LOCUS25413</name>
</gene>
<feature type="domain" description="Ubiquitin-like" evidence="1">
    <location>
        <begin position="1"/>
        <end position="56"/>
    </location>
</feature>
<dbReference type="PROSITE" id="PS50053">
    <property type="entry name" value="UBIQUITIN_2"/>
    <property type="match status" value="1"/>
</dbReference>